<organism evidence="2 3">
    <name type="scientific">Trametes coccinea (strain BRFM310)</name>
    <name type="common">Pycnoporus coccineus</name>
    <dbReference type="NCBI Taxonomy" id="1353009"/>
    <lineage>
        <taxon>Eukaryota</taxon>
        <taxon>Fungi</taxon>
        <taxon>Dikarya</taxon>
        <taxon>Basidiomycota</taxon>
        <taxon>Agaricomycotina</taxon>
        <taxon>Agaricomycetes</taxon>
        <taxon>Polyporales</taxon>
        <taxon>Polyporaceae</taxon>
        <taxon>Trametes</taxon>
    </lineage>
</organism>
<keyword evidence="3" id="KW-1185">Reference proteome</keyword>
<dbReference type="AlphaFoldDB" id="A0A1Y2II64"/>
<protein>
    <submittedName>
        <fullName evidence="2">Uncharacterized protein</fullName>
    </submittedName>
</protein>
<gene>
    <name evidence="2" type="ORF">PYCCODRAFT_640701</name>
</gene>
<feature type="region of interest" description="Disordered" evidence="1">
    <location>
        <begin position="161"/>
        <end position="183"/>
    </location>
</feature>
<dbReference type="Proteomes" id="UP000193067">
    <property type="component" value="Unassembled WGS sequence"/>
</dbReference>
<sequence length="183" mass="19994">MCPMYHDATRAHIVVNLEDGRDRENIRSLRLPPAWIFLGGGLPSTRASSGSVDVNTERTHAQLATRLKSPRDRNFSALGVRHRYRTPMDVAAAELRSSPAPQTRSSGRVRTRVTGPRSGVSFALELYDAHVLTRRLHSDGIYVSAQVQGFPSTAGMGEHRRLEGGRGRSGTVGHAPPACMADR</sequence>
<name>A0A1Y2II64_TRAC3</name>
<evidence type="ECO:0000313" key="2">
    <source>
        <dbReference type="EMBL" id="OSD00849.1"/>
    </source>
</evidence>
<dbReference type="EMBL" id="KZ084115">
    <property type="protein sequence ID" value="OSD00849.1"/>
    <property type="molecule type" value="Genomic_DNA"/>
</dbReference>
<accession>A0A1Y2II64</accession>
<reference evidence="2 3" key="1">
    <citation type="journal article" date="2015" name="Biotechnol. Biofuels">
        <title>Enhanced degradation of softwood versus hardwood by the white-rot fungus Pycnoporus coccineus.</title>
        <authorList>
            <person name="Couturier M."/>
            <person name="Navarro D."/>
            <person name="Chevret D."/>
            <person name="Henrissat B."/>
            <person name="Piumi F."/>
            <person name="Ruiz-Duenas F.J."/>
            <person name="Martinez A.T."/>
            <person name="Grigoriev I.V."/>
            <person name="Riley R."/>
            <person name="Lipzen A."/>
            <person name="Berrin J.G."/>
            <person name="Master E.R."/>
            <person name="Rosso M.N."/>
        </authorList>
    </citation>
    <scope>NUCLEOTIDE SEQUENCE [LARGE SCALE GENOMIC DNA]</scope>
    <source>
        <strain evidence="2 3">BRFM310</strain>
    </source>
</reference>
<proteinExistence type="predicted"/>
<evidence type="ECO:0000313" key="3">
    <source>
        <dbReference type="Proteomes" id="UP000193067"/>
    </source>
</evidence>
<evidence type="ECO:0000256" key="1">
    <source>
        <dbReference type="SAM" id="MobiDB-lite"/>
    </source>
</evidence>